<protein>
    <submittedName>
        <fullName evidence="1">(northern house mosquito) hypothetical protein</fullName>
    </submittedName>
</protein>
<organism evidence="1">
    <name type="scientific">Culex pipiens</name>
    <name type="common">House mosquito</name>
    <dbReference type="NCBI Taxonomy" id="7175"/>
    <lineage>
        <taxon>Eukaryota</taxon>
        <taxon>Metazoa</taxon>
        <taxon>Ecdysozoa</taxon>
        <taxon>Arthropoda</taxon>
        <taxon>Hexapoda</taxon>
        <taxon>Insecta</taxon>
        <taxon>Pterygota</taxon>
        <taxon>Neoptera</taxon>
        <taxon>Endopterygota</taxon>
        <taxon>Diptera</taxon>
        <taxon>Nematocera</taxon>
        <taxon>Culicoidea</taxon>
        <taxon>Culicidae</taxon>
        <taxon>Culicinae</taxon>
        <taxon>Culicini</taxon>
        <taxon>Culex</taxon>
        <taxon>Culex</taxon>
    </lineage>
</organism>
<reference evidence="1" key="1">
    <citation type="submission" date="2021-05" db="EMBL/GenBank/DDBJ databases">
        <authorList>
            <person name="Alioto T."/>
            <person name="Alioto T."/>
            <person name="Gomez Garrido J."/>
        </authorList>
    </citation>
    <scope>NUCLEOTIDE SEQUENCE</scope>
</reference>
<proteinExistence type="predicted"/>
<accession>A0A8D8AAI1</accession>
<dbReference type="AlphaFoldDB" id="A0A8D8AAI1"/>
<name>A0A8D8AAI1_CULPI</name>
<dbReference type="EMBL" id="HBUE01018647">
    <property type="protein sequence ID" value="CAG6451608.1"/>
    <property type="molecule type" value="Transcribed_RNA"/>
</dbReference>
<evidence type="ECO:0000313" key="1">
    <source>
        <dbReference type="EMBL" id="CAG6451608.1"/>
    </source>
</evidence>
<sequence>MFRCAVFPPKNKLTHRWCRFHAPVTSARRDKPAAYATMRNMHTHTDTNDFWGFPDIEYVPNPFAEFERTKTSWSEKFPHRRLLRLRFEKRWVNKLFGLKKTDSDLFVYTLHVRQNPLIKSARGGLLRAFKVFRFDLSHTASVSGGLKVTYVHAEC</sequence>